<organism evidence="2 3">
    <name type="scientific">Chionoecetes opilio</name>
    <name type="common">Atlantic snow crab</name>
    <name type="synonym">Cancer opilio</name>
    <dbReference type="NCBI Taxonomy" id="41210"/>
    <lineage>
        <taxon>Eukaryota</taxon>
        <taxon>Metazoa</taxon>
        <taxon>Ecdysozoa</taxon>
        <taxon>Arthropoda</taxon>
        <taxon>Crustacea</taxon>
        <taxon>Multicrustacea</taxon>
        <taxon>Malacostraca</taxon>
        <taxon>Eumalacostraca</taxon>
        <taxon>Eucarida</taxon>
        <taxon>Decapoda</taxon>
        <taxon>Pleocyemata</taxon>
        <taxon>Brachyura</taxon>
        <taxon>Eubrachyura</taxon>
        <taxon>Majoidea</taxon>
        <taxon>Majidae</taxon>
        <taxon>Chionoecetes</taxon>
    </lineage>
</organism>
<sequence>MKPVLLNQATRPHAFRHVKDMDNTGVYWRKAWMTNQIAINWFDTCFIPDDLHHCRRRGLPFKVLMLLDNTKSHLWLLIGRHKCWFIGQTIESNGKLYFISPMDVTYLILPYLMKCPWFHSHHVVLRSQLLTLNVTTFDLPTLLAAAGVHPVSALPLPLCSAQLLTLNVATFDLPTLLAAAGVHPSRQHAVIRLTCAFLRKTGQLQGL</sequence>
<accession>A0A8J4Y7M1</accession>
<gene>
    <name evidence="2" type="ORF">GWK47_051261</name>
</gene>
<keyword evidence="3" id="KW-1185">Reference proteome</keyword>
<comment type="caution">
    <text evidence="2">The sequence shown here is derived from an EMBL/GenBank/DDBJ whole genome shotgun (WGS) entry which is preliminary data.</text>
</comment>
<reference evidence="2" key="1">
    <citation type="submission" date="2020-07" db="EMBL/GenBank/DDBJ databases">
        <title>The High-quality genome of the commercially important snow crab, Chionoecetes opilio.</title>
        <authorList>
            <person name="Jeong J.-H."/>
            <person name="Ryu S."/>
        </authorList>
    </citation>
    <scope>NUCLEOTIDE SEQUENCE</scope>
    <source>
        <strain evidence="2">MADBK_172401_WGS</strain>
        <tissue evidence="2">Digestive gland</tissue>
    </source>
</reference>
<evidence type="ECO:0000259" key="1">
    <source>
        <dbReference type="Pfam" id="PF03184"/>
    </source>
</evidence>
<dbReference type="OrthoDB" id="29098at2759"/>
<name>A0A8J4Y7M1_CHIOP</name>
<dbReference type="EMBL" id="JACEEZ010015106">
    <property type="protein sequence ID" value="KAG0719069.1"/>
    <property type="molecule type" value="Genomic_DNA"/>
</dbReference>
<dbReference type="InterPro" id="IPR004875">
    <property type="entry name" value="DDE_SF_endonuclease_dom"/>
</dbReference>
<dbReference type="Proteomes" id="UP000770661">
    <property type="component" value="Unassembled WGS sequence"/>
</dbReference>
<evidence type="ECO:0000313" key="2">
    <source>
        <dbReference type="EMBL" id="KAG0719069.1"/>
    </source>
</evidence>
<dbReference type="GO" id="GO:0003676">
    <property type="term" value="F:nucleic acid binding"/>
    <property type="evidence" value="ECO:0007669"/>
    <property type="project" value="InterPro"/>
</dbReference>
<dbReference type="Pfam" id="PF03184">
    <property type="entry name" value="DDE_1"/>
    <property type="match status" value="1"/>
</dbReference>
<proteinExistence type="predicted"/>
<protein>
    <recommendedName>
        <fullName evidence="1">DDE-1 domain-containing protein</fullName>
    </recommendedName>
</protein>
<evidence type="ECO:0000313" key="3">
    <source>
        <dbReference type="Proteomes" id="UP000770661"/>
    </source>
</evidence>
<feature type="domain" description="DDE-1" evidence="1">
    <location>
        <begin position="1"/>
        <end position="74"/>
    </location>
</feature>
<dbReference type="AlphaFoldDB" id="A0A8J4Y7M1"/>